<dbReference type="AlphaFoldDB" id="A0A2T0UM52"/>
<comment type="caution">
    <text evidence="2">The sequence shown here is derived from an EMBL/GenBank/DDBJ whole genome shotgun (WGS) entry which is preliminary data.</text>
</comment>
<evidence type="ECO:0000313" key="4">
    <source>
        <dbReference type="Proteomes" id="UP000574690"/>
    </source>
</evidence>
<dbReference type="Proteomes" id="UP000238176">
    <property type="component" value="Unassembled WGS sequence"/>
</dbReference>
<reference evidence="1 4" key="2">
    <citation type="submission" date="2020-05" db="EMBL/GenBank/DDBJ databases">
        <title>DNA-SIP metagenomic assembled genomes.</title>
        <authorList>
            <person name="Yu J."/>
        </authorList>
    </citation>
    <scope>NUCLEOTIDE SEQUENCE [LARGE SCALE GENOMIC DNA]</scope>
    <source>
        <strain evidence="1">Bin5.27</strain>
    </source>
</reference>
<protein>
    <submittedName>
        <fullName evidence="2">Uncharacterized protein</fullName>
    </submittedName>
</protein>
<accession>A0A2T0UM52</accession>
<proteinExistence type="predicted"/>
<evidence type="ECO:0000313" key="3">
    <source>
        <dbReference type="Proteomes" id="UP000238176"/>
    </source>
</evidence>
<sequence length="71" mass="7740">MDHYAMLAIQMLKTEAESALPNAPVVEDRPTLLDRIVGGFAAARHGFIARDLRVRGELAALPSRADVRRAA</sequence>
<keyword evidence="3" id="KW-1185">Reference proteome</keyword>
<dbReference type="EMBL" id="JABFXE010000092">
    <property type="protein sequence ID" value="NUQ87248.1"/>
    <property type="molecule type" value="Genomic_DNA"/>
</dbReference>
<dbReference type="EMBL" id="PVTJ01000004">
    <property type="protein sequence ID" value="PRY59011.1"/>
    <property type="molecule type" value="Genomic_DNA"/>
</dbReference>
<reference evidence="2 3" key="1">
    <citation type="submission" date="2018-03" db="EMBL/GenBank/DDBJ databases">
        <title>Genomic Encyclopedia of Type Strains, Phase III (KMG-III): the genomes of soil and plant-associated and newly described type strains.</title>
        <authorList>
            <person name="Whitman W."/>
        </authorList>
    </citation>
    <scope>NUCLEOTIDE SEQUENCE [LARGE SCALE GENOMIC DNA]</scope>
    <source>
        <strain evidence="2 3">CGMCC 4.7067</strain>
    </source>
</reference>
<organism evidence="2 3">
    <name type="scientific">Glycomyces artemisiae</name>
    <dbReference type="NCBI Taxonomy" id="1076443"/>
    <lineage>
        <taxon>Bacteria</taxon>
        <taxon>Bacillati</taxon>
        <taxon>Actinomycetota</taxon>
        <taxon>Actinomycetes</taxon>
        <taxon>Glycomycetales</taxon>
        <taxon>Glycomycetaceae</taxon>
        <taxon>Glycomyces</taxon>
    </lineage>
</organism>
<dbReference type="OrthoDB" id="5192654at2"/>
<name>A0A2T0UM52_9ACTN</name>
<dbReference type="Proteomes" id="UP000574690">
    <property type="component" value="Unassembled WGS sequence"/>
</dbReference>
<gene>
    <name evidence="2" type="ORF">B0I28_104166</name>
    <name evidence="1" type="ORF">HOQ43_02120</name>
</gene>
<evidence type="ECO:0000313" key="1">
    <source>
        <dbReference type="EMBL" id="NUQ87248.1"/>
    </source>
</evidence>
<dbReference type="RefSeq" id="WP_106364115.1">
    <property type="nucleotide sequence ID" value="NZ_PVTJ01000004.1"/>
</dbReference>
<evidence type="ECO:0000313" key="2">
    <source>
        <dbReference type="EMBL" id="PRY59011.1"/>
    </source>
</evidence>